<feature type="transmembrane region" description="Helical" evidence="7">
    <location>
        <begin position="178"/>
        <end position="196"/>
    </location>
</feature>
<evidence type="ECO:0000256" key="5">
    <source>
        <dbReference type="ARBA" id="ARBA00022989"/>
    </source>
</evidence>
<evidence type="ECO:0000313" key="9">
    <source>
        <dbReference type="Proteomes" id="UP000197065"/>
    </source>
</evidence>
<evidence type="ECO:0000256" key="7">
    <source>
        <dbReference type="HAMAP-Rule" id="MF_01147"/>
    </source>
</evidence>
<feature type="transmembrane region" description="Helical" evidence="7">
    <location>
        <begin position="208"/>
        <end position="227"/>
    </location>
</feature>
<evidence type="ECO:0000313" key="8">
    <source>
        <dbReference type="EMBL" id="SNB79083.1"/>
    </source>
</evidence>
<dbReference type="GO" id="GO:0042158">
    <property type="term" value="P:lipoprotein biosynthetic process"/>
    <property type="evidence" value="ECO:0007669"/>
    <property type="project" value="UniProtKB-UniRule"/>
</dbReference>
<comment type="catalytic activity">
    <reaction evidence="7">
        <text>L-cysteinyl-[prolipoprotein] + a 1,2-diacyl-sn-glycero-3-phospho-(1'-sn-glycerol) = an S-1,2-diacyl-sn-glyceryl-L-cysteinyl-[prolipoprotein] + sn-glycerol 1-phosphate + H(+)</text>
        <dbReference type="Rhea" id="RHEA:56712"/>
        <dbReference type="Rhea" id="RHEA-COMP:14679"/>
        <dbReference type="Rhea" id="RHEA-COMP:14680"/>
        <dbReference type="ChEBI" id="CHEBI:15378"/>
        <dbReference type="ChEBI" id="CHEBI:29950"/>
        <dbReference type="ChEBI" id="CHEBI:57685"/>
        <dbReference type="ChEBI" id="CHEBI:64716"/>
        <dbReference type="ChEBI" id="CHEBI:140658"/>
        <dbReference type="EC" id="2.5.1.145"/>
    </reaction>
</comment>
<keyword evidence="8" id="KW-0449">Lipoprotein</keyword>
<name>A0A212S1Y9_9PROT</name>
<dbReference type="EC" id="2.5.1.145" evidence="7"/>
<reference evidence="8 9" key="1">
    <citation type="submission" date="2017-06" db="EMBL/GenBank/DDBJ databases">
        <authorList>
            <person name="Kim H.J."/>
            <person name="Triplett B.A."/>
        </authorList>
    </citation>
    <scope>NUCLEOTIDE SEQUENCE [LARGE SCALE GENOMIC DNA]</scope>
    <source>
        <strain evidence="8 9">B29T1</strain>
    </source>
</reference>
<accession>A0A212S1Y9</accession>
<feature type="transmembrane region" description="Helical" evidence="7">
    <location>
        <begin position="23"/>
        <end position="41"/>
    </location>
</feature>
<dbReference type="GO" id="GO:0008961">
    <property type="term" value="F:phosphatidylglycerol-prolipoprotein diacylglyceryl transferase activity"/>
    <property type="evidence" value="ECO:0007669"/>
    <property type="project" value="UniProtKB-UniRule"/>
</dbReference>
<comment type="subcellular location">
    <subcellularLocation>
        <location evidence="7">Cell membrane</location>
        <topology evidence="7">Multi-pass membrane protein</topology>
    </subcellularLocation>
</comment>
<evidence type="ECO:0000256" key="4">
    <source>
        <dbReference type="ARBA" id="ARBA00022692"/>
    </source>
</evidence>
<keyword evidence="5 7" id="KW-1133">Transmembrane helix</keyword>
<dbReference type="UniPathway" id="UPA00664"/>
<comment type="pathway">
    <text evidence="7">Protein modification; lipoprotein biosynthesis (diacylglyceryl transfer).</text>
</comment>
<comment type="function">
    <text evidence="7">Catalyzes the transfer of the diacylglyceryl group from phosphatidylglycerol to the sulfhydryl group of the N-terminal cysteine of a prolipoprotein, the first step in the formation of mature lipoproteins.</text>
</comment>
<feature type="binding site" evidence="7">
    <location>
        <position position="143"/>
    </location>
    <ligand>
        <name>a 1,2-diacyl-sn-glycero-3-phospho-(1'-sn-glycerol)</name>
        <dbReference type="ChEBI" id="CHEBI:64716"/>
    </ligand>
</feature>
<dbReference type="PANTHER" id="PTHR30589:SF0">
    <property type="entry name" value="PHOSPHATIDYLGLYCEROL--PROLIPOPROTEIN DIACYLGLYCERYL TRANSFERASE"/>
    <property type="match status" value="1"/>
</dbReference>
<feature type="transmembrane region" description="Helical" evidence="7">
    <location>
        <begin position="61"/>
        <end position="82"/>
    </location>
</feature>
<evidence type="ECO:0000256" key="6">
    <source>
        <dbReference type="ARBA" id="ARBA00023136"/>
    </source>
</evidence>
<proteinExistence type="inferred from homology"/>
<sequence length="269" mass="30223">MLTALPFPMIDPIAVHIWGPLALRWYALAYIAGLVLGWLYVRQLTKRPRWRLQPEAIDDLLFYCTLGVILGGRIGYILFYNLEHYISEPLDILFVWHGGMSFHGGLIGVLLGALIFAQRQRLYFLEVTDALAVATPIGLFFGRIANFINGELWGRPADVPWAMIFPTGGDIPRHPSQIYEALLEGLVLFIVMMIASRRTYLLEERGRLGGIFLTGYGLARIVCEFFREPDAQLGFLWGGATMGQLLSIPMVLAGICLILRAHRRPPQPA</sequence>
<evidence type="ECO:0000256" key="1">
    <source>
        <dbReference type="ARBA" id="ARBA00007150"/>
    </source>
</evidence>
<dbReference type="NCBIfam" id="TIGR00544">
    <property type="entry name" value="lgt"/>
    <property type="match status" value="1"/>
</dbReference>
<organism evidence="8 9">
    <name type="scientific">Arboricoccus pini</name>
    <dbReference type="NCBI Taxonomy" id="1963835"/>
    <lineage>
        <taxon>Bacteria</taxon>
        <taxon>Pseudomonadati</taxon>
        <taxon>Pseudomonadota</taxon>
        <taxon>Alphaproteobacteria</taxon>
        <taxon>Geminicoccales</taxon>
        <taxon>Geminicoccaceae</taxon>
        <taxon>Arboricoccus</taxon>
    </lineage>
</organism>
<dbReference type="HAMAP" id="MF_01147">
    <property type="entry name" value="Lgt"/>
    <property type="match status" value="1"/>
</dbReference>
<protein>
    <recommendedName>
        <fullName evidence="7">Phosphatidylglycerol--prolipoprotein diacylglyceryl transferase</fullName>
        <ecNumber evidence="7">2.5.1.145</ecNumber>
    </recommendedName>
</protein>
<dbReference type="OrthoDB" id="871140at2"/>
<keyword evidence="2 7" id="KW-1003">Cell membrane</keyword>
<keyword evidence="6 7" id="KW-0472">Membrane</keyword>
<dbReference type="Proteomes" id="UP000197065">
    <property type="component" value="Unassembled WGS sequence"/>
</dbReference>
<keyword evidence="9" id="KW-1185">Reference proteome</keyword>
<dbReference type="PANTHER" id="PTHR30589">
    <property type="entry name" value="PROLIPOPROTEIN DIACYLGLYCERYL TRANSFERASE"/>
    <property type="match status" value="1"/>
</dbReference>
<dbReference type="Pfam" id="PF01790">
    <property type="entry name" value="LGT"/>
    <property type="match status" value="1"/>
</dbReference>
<dbReference type="RefSeq" id="WP_088562978.1">
    <property type="nucleotide sequence ID" value="NZ_FYEH01000020.1"/>
</dbReference>
<gene>
    <name evidence="7" type="primary">lgt</name>
    <name evidence="8" type="ORF">SAMN07250955_12017</name>
</gene>
<keyword evidence="3 7" id="KW-0808">Transferase</keyword>
<dbReference type="EMBL" id="FYEH01000020">
    <property type="protein sequence ID" value="SNB79083.1"/>
    <property type="molecule type" value="Genomic_DNA"/>
</dbReference>
<evidence type="ECO:0000256" key="3">
    <source>
        <dbReference type="ARBA" id="ARBA00022679"/>
    </source>
</evidence>
<keyword evidence="4 7" id="KW-0812">Transmembrane</keyword>
<feature type="transmembrane region" description="Helical" evidence="7">
    <location>
        <begin position="94"/>
        <end position="116"/>
    </location>
</feature>
<dbReference type="InterPro" id="IPR001640">
    <property type="entry name" value="Lgt"/>
</dbReference>
<dbReference type="AlphaFoldDB" id="A0A212S1Y9"/>
<feature type="transmembrane region" description="Helical" evidence="7">
    <location>
        <begin position="123"/>
        <end position="145"/>
    </location>
</feature>
<comment type="similarity">
    <text evidence="1 7">Belongs to the Lgt family.</text>
</comment>
<evidence type="ECO:0000256" key="2">
    <source>
        <dbReference type="ARBA" id="ARBA00022475"/>
    </source>
</evidence>
<dbReference type="PROSITE" id="PS01311">
    <property type="entry name" value="LGT"/>
    <property type="match status" value="1"/>
</dbReference>
<feature type="transmembrane region" description="Helical" evidence="7">
    <location>
        <begin position="233"/>
        <end position="259"/>
    </location>
</feature>
<dbReference type="GO" id="GO:0005886">
    <property type="term" value="C:plasma membrane"/>
    <property type="evidence" value="ECO:0007669"/>
    <property type="project" value="UniProtKB-SubCell"/>
</dbReference>